<reference evidence="2 3" key="2">
    <citation type="journal article" date="2016" name="Genome Announc.">
        <title>Complete Genome Sequence of Sphingopyxis terrae Strain 203-1 (NBRC 111660), a Polyethylene Glycol Degrader.</title>
        <authorList>
            <person name="Ohtsubo Y."/>
            <person name="Nonoyama S."/>
            <person name="Nagata Y."/>
            <person name="Numata M."/>
            <person name="Tsuchikane K."/>
            <person name="Hosoyama A."/>
            <person name="Yamazoe A."/>
            <person name="Tsuda M."/>
            <person name="Fujita N."/>
            <person name="Kawai F."/>
        </authorList>
    </citation>
    <scope>NUCLEOTIDE SEQUENCE [LARGE SCALE GENOMIC DNA]</scope>
    <source>
        <strain evidence="2 3">203-1</strain>
    </source>
</reference>
<evidence type="ECO:0008006" key="4">
    <source>
        <dbReference type="Google" id="ProtNLM"/>
    </source>
</evidence>
<protein>
    <recommendedName>
        <fullName evidence="4">UrcA family protein</fullName>
    </recommendedName>
</protein>
<evidence type="ECO:0000256" key="1">
    <source>
        <dbReference type="SAM" id="SignalP"/>
    </source>
</evidence>
<sequence>MRGWITLVAALSAASAVSASEPTNLARAPSDMSGAEIDAYNEGRSANDPEYIRCRRIAEPGSLVKKSRICNTNAQWRVITDRGNQDARDSMEMLARGWSNSVEPKDSLMTEIKPK</sequence>
<dbReference type="EMBL" id="CP013342">
    <property type="protein sequence ID" value="AMU94998.1"/>
    <property type="molecule type" value="Genomic_DNA"/>
</dbReference>
<feature type="signal peptide" evidence="1">
    <location>
        <begin position="1"/>
        <end position="19"/>
    </location>
</feature>
<dbReference type="Proteomes" id="UP000076234">
    <property type="component" value="Chromosome"/>
</dbReference>
<gene>
    <name evidence="2" type="ORF">AOA14_10315</name>
</gene>
<accession>A0A142VYV6</accession>
<feature type="chain" id="PRO_5007502428" description="UrcA family protein" evidence="1">
    <location>
        <begin position="20"/>
        <end position="115"/>
    </location>
</feature>
<evidence type="ECO:0000313" key="2">
    <source>
        <dbReference type="EMBL" id="AMU94998.1"/>
    </source>
</evidence>
<dbReference type="AlphaFoldDB" id="A0A142VYV6"/>
<organism evidence="2 3">
    <name type="scientific">Sphingopyxis terrae subsp. terrae NBRC 15098</name>
    <dbReference type="NCBI Taxonomy" id="1219058"/>
    <lineage>
        <taxon>Bacteria</taxon>
        <taxon>Pseudomonadati</taxon>
        <taxon>Pseudomonadota</taxon>
        <taxon>Alphaproteobacteria</taxon>
        <taxon>Sphingomonadales</taxon>
        <taxon>Sphingomonadaceae</taxon>
        <taxon>Sphingopyxis</taxon>
    </lineage>
</organism>
<dbReference type="KEGG" id="ster:AOA14_10315"/>
<reference evidence="3" key="1">
    <citation type="submission" date="2015-11" db="EMBL/GenBank/DDBJ databases">
        <title>Complete genome sequence of a polyethylene glycol-degrading strain Sphingopyxis terrae strain 203-1 (NBRC 15098).</title>
        <authorList>
            <person name="Yoshiyuki O."/>
            <person name="Shouta N."/>
            <person name="Nagata Y."/>
            <person name="Numata M."/>
            <person name="Tsuchikane K."/>
            <person name="Hosoyama A."/>
            <person name="Yamazoe A."/>
            <person name="Tsuda M."/>
            <person name="Fujita N."/>
            <person name="Kawai F."/>
        </authorList>
    </citation>
    <scope>NUCLEOTIDE SEQUENCE [LARGE SCALE GENOMIC DNA]</scope>
    <source>
        <strain evidence="3">203-1</strain>
    </source>
</reference>
<evidence type="ECO:0000313" key="3">
    <source>
        <dbReference type="Proteomes" id="UP000076234"/>
    </source>
</evidence>
<name>A0A142VYV6_9SPHN</name>
<dbReference type="STRING" id="1219058.AOA14_10315"/>
<keyword evidence="1" id="KW-0732">Signal</keyword>
<proteinExistence type="predicted"/>